<dbReference type="InterPro" id="IPR025959">
    <property type="entry name" value="Winged_HTH_dom"/>
</dbReference>
<dbReference type="Gene3D" id="3.30.420.10">
    <property type="entry name" value="Ribonuclease H-like superfamily/Ribonuclease H"/>
    <property type="match status" value="1"/>
</dbReference>
<feature type="domain" description="Tc1-like transposase DDE" evidence="1">
    <location>
        <begin position="166"/>
        <end position="296"/>
    </location>
</feature>
<name>A0A7C9HTW3_9DEIO</name>
<evidence type="ECO:0000259" key="1">
    <source>
        <dbReference type="Pfam" id="PF13358"/>
    </source>
</evidence>
<dbReference type="RefSeq" id="WP_198170832.1">
    <property type="nucleotide sequence ID" value="NZ_WQLB01000037.1"/>
</dbReference>
<dbReference type="NCBIfam" id="NF033545">
    <property type="entry name" value="transpos_IS630"/>
    <property type="match status" value="1"/>
</dbReference>
<keyword evidence="4" id="KW-1185">Reference proteome</keyword>
<dbReference type="PANTHER" id="PTHR46564:SF1">
    <property type="entry name" value="TRANSPOSASE"/>
    <property type="match status" value="1"/>
</dbReference>
<dbReference type="Pfam" id="PF13592">
    <property type="entry name" value="HTH_33"/>
    <property type="match status" value="1"/>
</dbReference>
<evidence type="ECO:0000259" key="2">
    <source>
        <dbReference type="Pfam" id="PF13592"/>
    </source>
</evidence>
<protein>
    <submittedName>
        <fullName evidence="3">IS630 family transposase</fullName>
    </submittedName>
</protein>
<dbReference type="InterPro" id="IPR009057">
    <property type="entry name" value="Homeodomain-like_sf"/>
</dbReference>
<organism evidence="3 4">
    <name type="scientific">Deinococcus arboris</name>
    <dbReference type="NCBI Taxonomy" id="2682977"/>
    <lineage>
        <taxon>Bacteria</taxon>
        <taxon>Thermotogati</taxon>
        <taxon>Deinococcota</taxon>
        <taxon>Deinococci</taxon>
        <taxon>Deinococcales</taxon>
        <taxon>Deinococcaceae</taxon>
        <taxon>Deinococcus</taxon>
    </lineage>
</organism>
<dbReference type="Pfam" id="PF13358">
    <property type="entry name" value="DDE_3"/>
    <property type="match status" value="1"/>
</dbReference>
<dbReference type="PANTHER" id="PTHR46564">
    <property type="entry name" value="TRANSPOSASE"/>
    <property type="match status" value="1"/>
</dbReference>
<dbReference type="Proteomes" id="UP000483286">
    <property type="component" value="Unassembled WGS sequence"/>
</dbReference>
<dbReference type="InterPro" id="IPR038717">
    <property type="entry name" value="Tc1-like_DDE_dom"/>
</dbReference>
<accession>A0A7C9HTW3</accession>
<dbReference type="GO" id="GO:0003676">
    <property type="term" value="F:nucleic acid binding"/>
    <property type="evidence" value="ECO:0007669"/>
    <property type="project" value="InterPro"/>
</dbReference>
<dbReference type="Pfam" id="PF13384">
    <property type="entry name" value="HTH_23"/>
    <property type="match status" value="1"/>
</dbReference>
<dbReference type="InterPro" id="IPR036397">
    <property type="entry name" value="RNaseH_sf"/>
</dbReference>
<comment type="caution">
    <text evidence="3">The sequence shown here is derived from an EMBL/GenBank/DDBJ whole genome shotgun (WGS) entry which is preliminary data.</text>
</comment>
<reference evidence="3 4" key="1">
    <citation type="submission" date="2019-12" db="EMBL/GenBank/DDBJ databases">
        <title>Deinococcus sp. HMF7620 Genome sequencing and assembly.</title>
        <authorList>
            <person name="Kang H."/>
            <person name="Kim H."/>
            <person name="Joh K."/>
        </authorList>
    </citation>
    <scope>NUCLEOTIDE SEQUENCE [LARGE SCALE GENOMIC DNA]</scope>
    <source>
        <strain evidence="3 4">HMF7620</strain>
    </source>
</reference>
<dbReference type="InterPro" id="IPR047655">
    <property type="entry name" value="Transpos_IS630-like"/>
</dbReference>
<sequence length="335" mass="38222">MPGWQPTHYSRAQLEERRLAALEWIARGTHKNQEIADHFGVSVHTVYSWKGRLKRTGSLQATVASGPASRLTAEQGEHLRTLLREGAVHHGFRDETWTTRRVSALIGRHFEVWYHHDHVRHILRRLGFTPQMPDGRAAERHELRIASWQEQVAPELEKKVAEGATLVYLDEVGFALKGVRRRTWSTRGVTPLVTLPANWEKLSTIGAITSGGQFLQNTKAGAIRSGDVVHFFQHLLRHIQGNIVMVLDNVGVHRTKVVQAFVARHERLSLVYLPPYAPELNPIELVWAYVKRNVLGNFCARTLTVLKEKLIGAWQRVRYIGLPQLLMDANLRRDQ</sequence>
<dbReference type="Gene3D" id="1.10.10.10">
    <property type="entry name" value="Winged helix-like DNA-binding domain superfamily/Winged helix DNA-binding domain"/>
    <property type="match status" value="1"/>
</dbReference>
<gene>
    <name evidence="3" type="ORF">GO986_19385</name>
</gene>
<dbReference type="EMBL" id="WQLB01000037">
    <property type="protein sequence ID" value="MVN88909.1"/>
    <property type="molecule type" value="Genomic_DNA"/>
</dbReference>
<evidence type="ECO:0000313" key="3">
    <source>
        <dbReference type="EMBL" id="MVN88909.1"/>
    </source>
</evidence>
<feature type="domain" description="Winged helix-turn helix" evidence="2">
    <location>
        <begin position="94"/>
        <end position="151"/>
    </location>
</feature>
<dbReference type="InterPro" id="IPR036388">
    <property type="entry name" value="WH-like_DNA-bd_sf"/>
</dbReference>
<dbReference type="AlphaFoldDB" id="A0A7C9HTW3"/>
<dbReference type="SUPFAM" id="SSF46689">
    <property type="entry name" value="Homeodomain-like"/>
    <property type="match status" value="1"/>
</dbReference>
<proteinExistence type="predicted"/>
<evidence type="ECO:0000313" key="4">
    <source>
        <dbReference type="Proteomes" id="UP000483286"/>
    </source>
</evidence>